<organism evidence="4 5">
    <name type="scientific">Paramarasmius palmivorus</name>
    <dbReference type="NCBI Taxonomy" id="297713"/>
    <lineage>
        <taxon>Eukaryota</taxon>
        <taxon>Fungi</taxon>
        <taxon>Dikarya</taxon>
        <taxon>Basidiomycota</taxon>
        <taxon>Agaricomycotina</taxon>
        <taxon>Agaricomycetes</taxon>
        <taxon>Agaricomycetidae</taxon>
        <taxon>Agaricales</taxon>
        <taxon>Marasmiineae</taxon>
        <taxon>Marasmiaceae</taxon>
        <taxon>Paramarasmius</taxon>
    </lineage>
</organism>
<dbReference type="PROSITE" id="PS50222">
    <property type="entry name" value="EF_HAND_2"/>
    <property type="match status" value="1"/>
</dbReference>
<feature type="compositionally biased region" description="Acidic residues" evidence="2">
    <location>
        <begin position="442"/>
        <end position="453"/>
    </location>
</feature>
<dbReference type="GO" id="GO:0005509">
    <property type="term" value="F:calcium ion binding"/>
    <property type="evidence" value="ECO:0007669"/>
    <property type="project" value="InterPro"/>
</dbReference>
<dbReference type="InterPro" id="IPR002048">
    <property type="entry name" value="EF_hand_dom"/>
</dbReference>
<dbReference type="AlphaFoldDB" id="A0AAW0BU70"/>
<name>A0AAW0BU70_9AGAR</name>
<dbReference type="Proteomes" id="UP001383192">
    <property type="component" value="Unassembled WGS sequence"/>
</dbReference>
<sequence>MLQTDLQTLLDDKKQVMIEKLDQVTITITTKMDENHGEIMRKLNSGPHNLIENEEFRTLWQHHPAIGDAIDDDGSGYISVREFNKFLEQKPESWTVPELFAFWALGWQESIYNQTREINDVEWELEKIATQIKKTTKDEAIKEQIKAYLEVLDALTDVTNWYRITSYEDPDEEYGDEEMQKLKEEYNETNQKFFEKIVGNDGIVMDTESSLYELGTKFDTRVELWFIPLIYHVLRLQLKQLNGSSPKTGDSDQSGSDTETEDGDVNKGTENREIRDIPALHITDDGWYDMCCTLEELLLEFHSRMKTLLRGWRMQRLHPELHINSFSGGIFAGWFEVYADGSKKDFITRLESIYSDDDDYSDDDYDDEDEDAEEDGEKEEEENVAKALSKLWKQMSSLQASMKDLQEMMQSIIKGSGARASDVQRHDEDENPEEGNGGEYNREEDGDDGEGDV</sequence>
<feature type="compositionally biased region" description="Acidic residues" evidence="2">
    <location>
        <begin position="357"/>
        <end position="382"/>
    </location>
</feature>
<evidence type="ECO:0000313" key="5">
    <source>
        <dbReference type="Proteomes" id="UP001383192"/>
    </source>
</evidence>
<dbReference type="EMBL" id="JAYKXP010000076">
    <property type="protein sequence ID" value="KAK7030433.1"/>
    <property type="molecule type" value="Genomic_DNA"/>
</dbReference>
<feature type="domain" description="EF-hand" evidence="3">
    <location>
        <begin position="68"/>
        <end position="93"/>
    </location>
</feature>
<gene>
    <name evidence="4" type="ORF">VNI00_014177</name>
</gene>
<keyword evidence="5" id="KW-1185">Reference proteome</keyword>
<feature type="region of interest" description="Disordered" evidence="2">
    <location>
        <begin position="243"/>
        <end position="271"/>
    </location>
</feature>
<dbReference type="InterPro" id="IPR011992">
    <property type="entry name" value="EF-hand-dom_pair"/>
</dbReference>
<proteinExistence type="predicted"/>
<dbReference type="SUPFAM" id="SSF47473">
    <property type="entry name" value="EF-hand"/>
    <property type="match status" value="1"/>
</dbReference>
<evidence type="ECO:0000256" key="1">
    <source>
        <dbReference type="ARBA" id="ARBA00022837"/>
    </source>
</evidence>
<reference evidence="4 5" key="1">
    <citation type="submission" date="2024-01" db="EMBL/GenBank/DDBJ databases">
        <title>A draft genome for a cacao thread blight-causing isolate of Paramarasmius palmivorus.</title>
        <authorList>
            <person name="Baruah I.K."/>
            <person name="Bukari Y."/>
            <person name="Amoako-Attah I."/>
            <person name="Meinhardt L.W."/>
            <person name="Bailey B.A."/>
            <person name="Cohen S.P."/>
        </authorList>
    </citation>
    <scope>NUCLEOTIDE SEQUENCE [LARGE SCALE GENOMIC DNA]</scope>
    <source>
        <strain evidence="4 5">GH-12</strain>
    </source>
</reference>
<accession>A0AAW0BU70</accession>
<feature type="region of interest" description="Disordered" evidence="2">
    <location>
        <begin position="409"/>
        <end position="453"/>
    </location>
</feature>
<feature type="region of interest" description="Disordered" evidence="2">
    <location>
        <begin position="357"/>
        <end position="385"/>
    </location>
</feature>
<feature type="compositionally biased region" description="Polar residues" evidence="2">
    <location>
        <begin position="243"/>
        <end position="257"/>
    </location>
</feature>
<evidence type="ECO:0000256" key="2">
    <source>
        <dbReference type="SAM" id="MobiDB-lite"/>
    </source>
</evidence>
<evidence type="ECO:0000259" key="3">
    <source>
        <dbReference type="PROSITE" id="PS50222"/>
    </source>
</evidence>
<dbReference type="PROSITE" id="PS00018">
    <property type="entry name" value="EF_HAND_1"/>
    <property type="match status" value="1"/>
</dbReference>
<keyword evidence="1" id="KW-0106">Calcium</keyword>
<comment type="caution">
    <text evidence="4">The sequence shown here is derived from an EMBL/GenBank/DDBJ whole genome shotgun (WGS) entry which is preliminary data.</text>
</comment>
<dbReference type="InterPro" id="IPR018247">
    <property type="entry name" value="EF_Hand_1_Ca_BS"/>
</dbReference>
<protein>
    <recommendedName>
        <fullName evidence="3">EF-hand domain-containing protein</fullName>
    </recommendedName>
</protein>
<evidence type="ECO:0000313" key="4">
    <source>
        <dbReference type="EMBL" id="KAK7030433.1"/>
    </source>
</evidence>